<protein>
    <recommendedName>
        <fullName evidence="4">Phosphate ABC transporter substrate-binding protein</fullName>
    </recommendedName>
</protein>
<keyword evidence="1" id="KW-0732">Signal</keyword>
<dbReference type="AlphaFoldDB" id="A0A128EWI7"/>
<evidence type="ECO:0000256" key="1">
    <source>
        <dbReference type="SAM" id="SignalP"/>
    </source>
</evidence>
<evidence type="ECO:0000313" key="2">
    <source>
        <dbReference type="EMBL" id="CZF78913.1"/>
    </source>
</evidence>
<dbReference type="RefSeq" id="WP_082804286.1">
    <property type="nucleotide sequence ID" value="NZ_FIZX01000001.1"/>
</dbReference>
<accession>A0A128EWI7</accession>
<feature type="signal peptide" evidence="1">
    <location>
        <begin position="1"/>
        <end position="22"/>
    </location>
</feature>
<gene>
    <name evidence="2" type="ORF">GCE9029_01135</name>
</gene>
<dbReference type="STRING" id="1796497.GCE9029_01135"/>
<dbReference type="SUPFAM" id="SSF53850">
    <property type="entry name" value="Periplasmic binding protein-like II"/>
    <property type="match status" value="1"/>
</dbReference>
<proteinExistence type="predicted"/>
<name>A0A128EWI7_9GAMM</name>
<dbReference type="OrthoDB" id="5368544at2"/>
<organism evidence="2 3">
    <name type="scientific">Grimontia celer</name>
    <dbReference type="NCBI Taxonomy" id="1796497"/>
    <lineage>
        <taxon>Bacteria</taxon>
        <taxon>Pseudomonadati</taxon>
        <taxon>Pseudomonadota</taxon>
        <taxon>Gammaproteobacteria</taxon>
        <taxon>Vibrionales</taxon>
        <taxon>Vibrionaceae</taxon>
        <taxon>Grimontia</taxon>
    </lineage>
</organism>
<evidence type="ECO:0000313" key="3">
    <source>
        <dbReference type="Proteomes" id="UP000071641"/>
    </source>
</evidence>
<reference evidence="3" key="1">
    <citation type="submission" date="2016-02" db="EMBL/GenBank/DDBJ databases">
        <authorList>
            <person name="Rodrigo-Torres Lidia"/>
            <person name="Arahal R.David."/>
        </authorList>
    </citation>
    <scope>NUCLEOTIDE SEQUENCE [LARGE SCALE GENOMIC DNA]</scope>
    <source>
        <strain evidence="3">CECT 9029</strain>
    </source>
</reference>
<sequence length="144" mass="16190">MKRFVLALLTLTWLAWSSGARAELVVVVNAENPLSALSSRQLVDLYMGRYNSYPNGESADTTDLPERSQERELFYRMLVGKSAAQVNAYWARLLFTGKSEPPQTVRSPDDVIALVKDNKNAIAYINEADLVDGLKVVYRFEDSQ</sequence>
<feature type="chain" id="PRO_5007281718" description="Phosphate ABC transporter substrate-binding protein" evidence="1">
    <location>
        <begin position="23"/>
        <end position="144"/>
    </location>
</feature>
<dbReference type="EMBL" id="FIZX01000001">
    <property type="protein sequence ID" value="CZF78913.1"/>
    <property type="molecule type" value="Genomic_DNA"/>
</dbReference>
<evidence type="ECO:0008006" key="4">
    <source>
        <dbReference type="Google" id="ProtNLM"/>
    </source>
</evidence>
<dbReference type="Proteomes" id="UP000071641">
    <property type="component" value="Unassembled WGS sequence"/>
</dbReference>
<dbReference type="Gene3D" id="3.40.190.10">
    <property type="entry name" value="Periplasmic binding protein-like II"/>
    <property type="match status" value="1"/>
</dbReference>
<keyword evidence="3" id="KW-1185">Reference proteome</keyword>